<feature type="binding site" evidence="10">
    <location>
        <position position="55"/>
    </location>
    <ligand>
        <name>Zn(2+)</name>
        <dbReference type="ChEBI" id="CHEBI:29105"/>
        <label>2</label>
    </ligand>
</feature>
<feature type="site" description="Histone H3K4me3 binding" evidence="9">
    <location>
        <position position="35"/>
    </location>
</feature>
<comment type="similarity">
    <text evidence="2">Belongs to the ING family.</text>
</comment>
<dbReference type="PANTHER" id="PTHR10333">
    <property type="entry name" value="INHIBITOR OF GROWTH PROTEIN"/>
    <property type="match status" value="1"/>
</dbReference>
<dbReference type="OrthoDB" id="3997582at2759"/>
<dbReference type="InterPro" id="IPR013083">
    <property type="entry name" value="Znf_RING/FYVE/PHD"/>
</dbReference>
<dbReference type="Gene3D" id="3.30.40.10">
    <property type="entry name" value="Zinc/RING finger domain, C3HC4 (zinc finger)"/>
    <property type="match status" value="1"/>
</dbReference>
<evidence type="ECO:0000256" key="8">
    <source>
        <dbReference type="ARBA" id="ARBA00023242"/>
    </source>
</evidence>
<keyword evidence="5 10" id="KW-0862">Zinc</keyword>
<feature type="site" description="Histone H3K4me3 binding" evidence="9">
    <location>
        <position position="23"/>
    </location>
</feature>
<keyword evidence="13" id="KW-1185">Reference proteome</keyword>
<comment type="subcellular location">
    <subcellularLocation>
        <location evidence="1">Nucleus</location>
    </subcellularLocation>
</comment>
<dbReference type="GO" id="GO:0008270">
    <property type="term" value="F:zinc ion binding"/>
    <property type="evidence" value="ECO:0007669"/>
    <property type="project" value="UniProtKB-KW"/>
</dbReference>
<keyword evidence="6" id="KW-0805">Transcription regulation</keyword>
<accession>A0A1E4T1M4</accession>
<keyword evidence="8" id="KW-0539">Nucleus</keyword>
<protein>
    <recommendedName>
        <fullName evidence="11">Zinc finger PHD-type domain-containing protein</fullName>
    </recommendedName>
</protein>
<feature type="binding site" evidence="10">
    <location>
        <position position="31"/>
    </location>
    <ligand>
        <name>Zn(2+)</name>
        <dbReference type="ChEBI" id="CHEBI:29105"/>
        <label>2</label>
    </ligand>
</feature>
<dbReference type="AlphaFoldDB" id="A0A1E4T1M4"/>
<organism evidence="12 13">
    <name type="scientific">[Candida] arabinofermentans NRRL YB-2248</name>
    <dbReference type="NCBI Taxonomy" id="983967"/>
    <lineage>
        <taxon>Eukaryota</taxon>
        <taxon>Fungi</taxon>
        <taxon>Dikarya</taxon>
        <taxon>Ascomycota</taxon>
        <taxon>Saccharomycotina</taxon>
        <taxon>Pichiomycetes</taxon>
        <taxon>Pichiales</taxon>
        <taxon>Pichiaceae</taxon>
        <taxon>Ogataea</taxon>
        <taxon>Ogataea/Candida clade</taxon>
    </lineage>
</organism>
<feature type="domain" description="Zinc finger PHD-type" evidence="11">
    <location>
        <begin position="12"/>
        <end position="59"/>
    </location>
</feature>
<dbReference type="SUPFAM" id="SSF57903">
    <property type="entry name" value="FYVE/PHD zinc finger"/>
    <property type="match status" value="1"/>
</dbReference>
<feature type="binding site" evidence="10">
    <location>
        <position position="59"/>
    </location>
    <ligand>
        <name>Zn(2+)</name>
        <dbReference type="ChEBI" id="CHEBI:29105"/>
        <label>2</label>
    </ligand>
</feature>
<feature type="binding site" evidence="10">
    <location>
        <position position="37"/>
    </location>
    <ligand>
        <name>Zn(2+)</name>
        <dbReference type="ChEBI" id="CHEBI:29105"/>
        <label>1</label>
    </ligand>
</feature>
<feature type="non-terminal residue" evidence="12">
    <location>
        <position position="83"/>
    </location>
</feature>
<dbReference type="InterPro" id="IPR019787">
    <property type="entry name" value="Znf_PHD-finger"/>
</dbReference>
<keyword evidence="3 10" id="KW-0479">Metal-binding</keyword>
<dbReference type="Pfam" id="PF00628">
    <property type="entry name" value="PHD"/>
    <property type="match status" value="1"/>
</dbReference>
<evidence type="ECO:0000256" key="1">
    <source>
        <dbReference type="ARBA" id="ARBA00004123"/>
    </source>
</evidence>
<proteinExistence type="inferred from homology"/>
<evidence type="ECO:0000313" key="13">
    <source>
        <dbReference type="Proteomes" id="UP000094801"/>
    </source>
</evidence>
<dbReference type="GO" id="GO:0000785">
    <property type="term" value="C:chromatin"/>
    <property type="evidence" value="ECO:0007669"/>
    <property type="project" value="UniProtKB-ARBA"/>
</dbReference>
<feature type="binding site" evidence="10">
    <location>
        <position position="26"/>
    </location>
    <ligand>
        <name>Zn(2+)</name>
        <dbReference type="ChEBI" id="CHEBI:29105"/>
        <label>2</label>
    </ligand>
</feature>
<name>A0A1E4T1M4_9ASCO</name>
<evidence type="ECO:0000256" key="9">
    <source>
        <dbReference type="PIRSR" id="PIRSR628651-50"/>
    </source>
</evidence>
<dbReference type="InterPro" id="IPR001965">
    <property type="entry name" value="Znf_PHD"/>
</dbReference>
<feature type="binding site" evidence="10">
    <location>
        <position position="15"/>
    </location>
    <ligand>
        <name>Zn(2+)</name>
        <dbReference type="ChEBI" id="CHEBI:29105"/>
        <label>1</label>
    </ligand>
</feature>
<dbReference type="Proteomes" id="UP000094801">
    <property type="component" value="Unassembled WGS sequence"/>
</dbReference>
<reference evidence="13" key="1">
    <citation type="submission" date="2016-04" db="EMBL/GenBank/DDBJ databases">
        <title>Comparative genomics of biotechnologically important yeasts.</title>
        <authorList>
            <consortium name="DOE Joint Genome Institute"/>
            <person name="Riley R."/>
            <person name="Haridas S."/>
            <person name="Wolfe K.H."/>
            <person name="Lopes M.R."/>
            <person name="Hittinger C.T."/>
            <person name="Goker M."/>
            <person name="Salamov A."/>
            <person name="Wisecaver J."/>
            <person name="Long T.M."/>
            <person name="Aerts A.L."/>
            <person name="Barry K."/>
            <person name="Choi C."/>
            <person name="Clum A."/>
            <person name="Coughlan A.Y."/>
            <person name="Deshpande S."/>
            <person name="Douglass A.P."/>
            <person name="Hanson S.J."/>
            <person name="Klenk H.-P."/>
            <person name="Labutti K."/>
            <person name="Lapidus A."/>
            <person name="Lindquist E."/>
            <person name="Lipzen A."/>
            <person name="Meier-Kolthoff J.P."/>
            <person name="Ohm R.A."/>
            <person name="Otillar R.P."/>
            <person name="Pangilinan J."/>
            <person name="Peng Y."/>
            <person name="Rokas A."/>
            <person name="Rosa C.A."/>
            <person name="Scheuner C."/>
            <person name="Sibirny A.A."/>
            <person name="Slot J.C."/>
            <person name="Stielow J.B."/>
            <person name="Sun H."/>
            <person name="Kurtzman C.P."/>
            <person name="Blackwell M."/>
            <person name="Grigoriev I.V."/>
            <person name="Jeffries T.W."/>
        </authorList>
    </citation>
    <scope>NUCLEOTIDE SEQUENCE [LARGE SCALE GENOMIC DNA]</scope>
    <source>
        <strain evidence="13">NRRL YB-2248</strain>
    </source>
</reference>
<feature type="non-terminal residue" evidence="12">
    <location>
        <position position="1"/>
    </location>
</feature>
<dbReference type="InterPro" id="IPR028651">
    <property type="entry name" value="ING_fam"/>
</dbReference>
<dbReference type="STRING" id="983967.A0A1E4T1M4"/>
<dbReference type="GO" id="GO:0005634">
    <property type="term" value="C:nucleus"/>
    <property type="evidence" value="ECO:0007669"/>
    <property type="project" value="UniProtKB-SubCell"/>
</dbReference>
<sequence length="83" mass="10069">ITADDYETEELYCVCRGPSTGRMIACDNPTCKYEWFHYKCVGIYKDPEPNKRWFCSILCETEYWERINRKRALSMSKKRKKRK</sequence>
<evidence type="ECO:0000256" key="5">
    <source>
        <dbReference type="ARBA" id="ARBA00022833"/>
    </source>
</evidence>
<evidence type="ECO:0000313" key="12">
    <source>
        <dbReference type="EMBL" id="ODV85598.1"/>
    </source>
</evidence>
<keyword evidence="7" id="KW-0804">Transcription</keyword>
<keyword evidence="4" id="KW-0863">Zinc-finger</keyword>
<evidence type="ECO:0000256" key="7">
    <source>
        <dbReference type="ARBA" id="ARBA00023163"/>
    </source>
</evidence>
<evidence type="ECO:0000256" key="2">
    <source>
        <dbReference type="ARBA" id="ARBA00010210"/>
    </source>
</evidence>
<gene>
    <name evidence="12" type="ORF">CANARDRAFT_188556</name>
</gene>
<evidence type="ECO:0000256" key="4">
    <source>
        <dbReference type="ARBA" id="ARBA00022771"/>
    </source>
</evidence>
<evidence type="ECO:0000256" key="6">
    <source>
        <dbReference type="ARBA" id="ARBA00023015"/>
    </source>
</evidence>
<dbReference type="EMBL" id="KV453852">
    <property type="protein sequence ID" value="ODV85598.1"/>
    <property type="molecule type" value="Genomic_DNA"/>
</dbReference>
<dbReference type="PANTHER" id="PTHR10333:SF103">
    <property type="entry name" value="INHIBITOR OF GROWTH PROTEIN 3"/>
    <property type="match status" value="1"/>
</dbReference>
<evidence type="ECO:0000256" key="10">
    <source>
        <dbReference type="PIRSR" id="PIRSR628651-51"/>
    </source>
</evidence>
<evidence type="ECO:0000256" key="3">
    <source>
        <dbReference type="ARBA" id="ARBA00022723"/>
    </source>
</evidence>
<feature type="site" description="Histone H3K4me3 binding" evidence="9">
    <location>
        <position position="27"/>
    </location>
</feature>
<dbReference type="SMART" id="SM00249">
    <property type="entry name" value="PHD"/>
    <property type="match status" value="1"/>
</dbReference>
<feature type="binding site" evidence="10">
    <location>
        <position position="40"/>
    </location>
    <ligand>
        <name>Zn(2+)</name>
        <dbReference type="ChEBI" id="CHEBI:29105"/>
        <label>1</label>
    </ligand>
</feature>
<evidence type="ECO:0000259" key="11">
    <source>
        <dbReference type="SMART" id="SM00249"/>
    </source>
</evidence>
<feature type="binding site" evidence="10">
    <location>
        <position position="13"/>
    </location>
    <ligand>
        <name>Zn(2+)</name>
        <dbReference type="ChEBI" id="CHEBI:29105"/>
        <label>1</label>
    </ligand>
</feature>
<dbReference type="InterPro" id="IPR011011">
    <property type="entry name" value="Znf_FYVE_PHD"/>
</dbReference>
<feature type="site" description="Histone H3K4me3 binding" evidence="9">
    <location>
        <position position="12"/>
    </location>
</feature>